<dbReference type="GeneID" id="103516267"/>
<evidence type="ECO:0000313" key="3">
    <source>
        <dbReference type="Proteomes" id="UP000079169"/>
    </source>
</evidence>
<keyword evidence="1" id="KW-0378">Hydrolase</keyword>
<protein>
    <submittedName>
        <fullName evidence="4">TATA-binding protein-associated factor 172</fullName>
    </submittedName>
</protein>
<dbReference type="PANTHER" id="PTHR36498">
    <property type="entry name" value="TATA-BINDING PROTEIN-ASSOCIATED FACTOR 172"/>
    <property type="match status" value="1"/>
</dbReference>
<name>A0A1S3DDB4_DIACI</name>
<dbReference type="PANTHER" id="PTHR36498:SF1">
    <property type="entry name" value="TATA-BINDING PROTEIN-ASSOCIATED FACTOR 172"/>
    <property type="match status" value="1"/>
</dbReference>
<evidence type="ECO:0000313" key="4">
    <source>
        <dbReference type="RefSeq" id="XP_008479452.2"/>
    </source>
</evidence>
<dbReference type="InterPro" id="IPR044972">
    <property type="entry name" value="Mot1"/>
</dbReference>
<dbReference type="InterPro" id="IPR027417">
    <property type="entry name" value="P-loop_NTPase"/>
</dbReference>
<dbReference type="Gene3D" id="3.40.50.300">
    <property type="entry name" value="P-loop containing nucleotide triphosphate hydrolases"/>
    <property type="match status" value="1"/>
</dbReference>
<keyword evidence="3" id="KW-1185">Reference proteome</keyword>
<sequence>SLLLPRSCFQSLRYLQSVCNHPKLVLGPSHAQYEALVSRPGLNLSDIRHAAKLPALKQLLMDCGIGASPGMSGSGPHYDPGAPPPSILTQHRALIFCQLRAMLDIVENDLFKCEMPGVTYLRLDGSVVSTARHAIVTKFNSDPTIDVLLLTTQVGGLGLNLTGADTVIFVDHDWSPMKDLQAMDRAHRIGQKKVVNVYRLITKNTLEEKIMNLQKFKLLTANTVINSENRNLDTMATGKILDLFCLDGQDSRQEAGSSGTNPGGLKGLLDTLPELWDEREYEEEYDLSNFVQSLNPMPSSTE</sequence>
<dbReference type="KEGG" id="dci:103516267"/>
<accession>A0A1S3DDB4</accession>
<dbReference type="AlphaFoldDB" id="A0A1S3DDB4"/>
<dbReference type="Proteomes" id="UP000079169">
    <property type="component" value="Unplaced"/>
</dbReference>
<dbReference type="Pfam" id="PF00271">
    <property type="entry name" value="Helicase_C"/>
    <property type="match status" value="1"/>
</dbReference>
<feature type="non-terminal residue" evidence="4">
    <location>
        <position position="1"/>
    </location>
</feature>
<reference evidence="4" key="1">
    <citation type="submission" date="2025-08" db="UniProtKB">
        <authorList>
            <consortium name="RefSeq"/>
        </authorList>
    </citation>
    <scope>IDENTIFICATION</scope>
</reference>
<dbReference type="GO" id="GO:0017025">
    <property type="term" value="F:TBP-class protein binding"/>
    <property type="evidence" value="ECO:0007669"/>
    <property type="project" value="InterPro"/>
</dbReference>
<dbReference type="PROSITE" id="PS51194">
    <property type="entry name" value="HELICASE_CTER"/>
    <property type="match status" value="1"/>
</dbReference>
<feature type="domain" description="Helicase C-terminal" evidence="2">
    <location>
        <begin position="83"/>
        <end position="236"/>
    </location>
</feature>
<dbReference type="GO" id="GO:0003677">
    <property type="term" value="F:DNA binding"/>
    <property type="evidence" value="ECO:0007669"/>
    <property type="project" value="InterPro"/>
</dbReference>
<evidence type="ECO:0000256" key="1">
    <source>
        <dbReference type="ARBA" id="ARBA00022801"/>
    </source>
</evidence>
<dbReference type="RefSeq" id="XP_008479452.2">
    <property type="nucleotide sequence ID" value="XM_008481230.2"/>
</dbReference>
<dbReference type="PaxDb" id="121845-A0A1S3DDB4"/>
<evidence type="ECO:0000259" key="2">
    <source>
        <dbReference type="PROSITE" id="PS51194"/>
    </source>
</evidence>
<dbReference type="CDD" id="cd18793">
    <property type="entry name" value="SF2_C_SNF"/>
    <property type="match status" value="1"/>
</dbReference>
<dbReference type="SMART" id="SM00490">
    <property type="entry name" value="HELICc"/>
    <property type="match status" value="1"/>
</dbReference>
<organism evidence="3 4">
    <name type="scientific">Diaphorina citri</name>
    <name type="common">Asian citrus psyllid</name>
    <dbReference type="NCBI Taxonomy" id="121845"/>
    <lineage>
        <taxon>Eukaryota</taxon>
        <taxon>Metazoa</taxon>
        <taxon>Ecdysozoa</taxon>
        <taxon>Arthropoda</taxon>
        <taxon>Hexapoda</taxon>
        <taxon>Insecta</taxon>
        <taxon>Pterygota</taxon>
        <taxon>Neoptera</taxon>
        <taxon>Paraneoptera</taxon>
        <taxon>Hemiptera</taxon>
        <taxon>Sternorrhyncha</taxon>
        <taxon>Psylloidea</taxon>
        <taxon>Psyllidae</taxon>
        <taxon>Diaphorininae</taxon>
        <taxon>Diaphorina</taxon>
    </lineage>
</organism>
<dbReference type="GO" id="GO:0016887">
    <property type="term" value="F:ATP hydrolysis activity"/>
    <property type="evidence" value="ECO:0007669"/>
    <property type="project" value="InterPro"/>
</dbReference>
<dbReference type="STRING" id="121845.A0A1S3DDB4"/>
<dbReference type="FunFam" id="3.40.50.300:FF:001793">
    <property type="entry name" value="TATA-binding protein-associated factor"/>
    <property type="match status" value="1"/>
</dbReference>
<dbReference type="InterPro" id="IPR001650">
    <property type="entry name" value="Helicase_C-like"/>
</dbReference>
<proteinExistence type="predicted"/>
<dbReference type="SUPFAM" id="SSF52540">
    <property type="entry name" value="P-loop containing nucleoside triphosphate hydrolases"/>
    <property type="match status" value="1"/>
</dbReference>
<gene>
    <name evidence="4" type="primary">LOC103516267</name>
</gene>
<dbReference type="InterPro" id="IPR049730">
    <property type="entry name" value="SNF2/RAD54-like_C"/>
</dbReference>